<feature type="transmembrane region" description="Helical" evidence="6">
    <location>
        <begin position="6"/>
        <end position="30"/>
    </location>
</feature>
<proteinExistence type="predicted"/>
<evidence type="ECO:0000256" key="2">
    <source>
        <dbReference type="ARBA" id="ARBA00022475"/>
    </source>
</evidence>
<dbReference type="PANTHER" id="PTHR30086">
    <property type="entry name" value="ARGININE EXPORTER PROTEIN ARGO"/>
    <property type="match status" value="1"/>
</dbReference>
<dbReference type="Pfam" id="PF01810">
    <property type="entry name" value="LysE"/>
    <property type="match status" value="1"/>
</dbReference>
<keyword evidence="8" id="KW-1185">Reference proteome</keyword>
<dbReference type="GO" id="GO:0005886">
    <property type="term" value="C:plasma membrane"/>
    <property type="evidence" value="ECO:0007669"/>
    <property type="project" value="UniProtKB-SubCell"/>
</dbReference>
<dbReference type="EMBL" id="JAVDQD010000007">
    <property type="protein sequence ID" value="MDR6241218.1"/>
    <property type="molecule type" value="Genomic_DNA"/>
</dbReference>
<feature type="transmembrane region" description="Helical" evidence="6">
    <location>
        <begin position="156"/>
        <end position="176"/>
    </location>
</feature>
<sequence>MWDWIIILIKGIGFGIVLAFLIGPAFFSLIQTSIRNGFTSGVFMAMGISFSDIFYIFISYLGITQLAESSFFKTWFGILGGVVMLAFGAFSLMKRAELMLPARERSEINRLGKKGLLGSFLKGALMNGLNPFLFVFWVGVVGAVANENHHSNSQTLLFFVGTMVTAFSLDLTKAYLSGKLMSIITPRFMSIVNKVVGSALVLFSFRMFYGAYEAGLHFFQ</sequence>
<feature type="transmembrane region" description="Helical" evidence="6">
    <location>
        <begin position="120"/>
        <end position="144"/>
    </location>
</feature>
<gene>
    <name evidence="7" type="ORF">HNQ88_004296</name>
</gene>
<feature type="transmembrane region" description="Helical" evidence="6">
    <location>
        <begin position="188"/>
        <end position="209"/>
    </location>
</feature>
<feature type="transmembrane region" description="Helical" evidence="6">
    <location>
        <begin position="75"/>
        <end position="93"/>
    </location>
</feature>
<keyword evidence="5 6" id="KW-0472">Membrane</keyword>
<reference evidence="7" key="1">
    <citation type="submission" date="2023-07" db="EMBL/GenBank/DDBJ databases">
        <title>Genomic Encyclopedia of Type Strains, Phase IV (KMG-IV): sequencing the most valuable type-strain genomes for metagenomic binning, comparative biology and taxonomic classification.</title>
        <authorList>
            <person name="Goeker M."/>
        </authorList>
    </citation>
    <scope>NUCLEOTIDE SEQUENCE</scope>
    <source>
        <strain evidence="7">DSM 26174</strain>
    </source>
</reference>
<evidence type="ECO:0000256" key="6">
    <source>
        <dbReference type="SAM" id="Phobius"/>
    </source>
</evidence>
<dbReference type="InterPro" id="IPR001123">
    <property type="entry name" value="LeuE-type"/>
</dbReference>
<evidence type="ECO:0000256" key="4">
    <source>
        <dbReference type="ARBA" id="ARBA00022989"/>
    </source>
</evidence>
<keyword evidence="4 6" id="KW-1133">Transmembrane helix</keyword>
<keyword evidence="3 6" id="KW-0812">Transmembrane</keyword>
<evidence type="ECO:0000313" key="7">
    <source>
        <dbReference type="EMBL" id="MDR6241218.1"/>
    </source>
</evidence>
<name>A0AAE3XR38_9BACT</name>
<comment type="caution">
    <text evidence="7">The sequence shown here is derived from an EMBL/GenBank/DDBJ whole genome shotgun (WGS) entry which is preliminary data.</text>
</comment>
<dbReference type="RefSeq" id="WP_309941813.1">
    <property type="nucleotide sequence ID" value="NZ_AP025305.1"/>
</dbReference>
<dbReference type="GO" id="GO:0015171">
    <property type="term" value="F:amino acid transmembrane transporter activity"/>
    <property type="evidence" value="ECO:0007669"/>
    <property type="project" value="TreeGrafter"/>
</dbReference>
<feature type="transmembrane region" description="Helical" evidence="6">
    <location>
        <begin position="42"/>
        <end position="63"/>
    </location>
</feature>
<protein>
    <submittedName>
        <fullName evidence="7">Threonine/homoserine/homoserine lactone efflux protein</fullName>
    </submittedName>
</protein>
<organism evidence="7 8">
    <name type="scientific">Aureibacter tunicatorum</name>
    <dbReference type="NCBI Taxonomy" id="866807"/>
    <lineage>
        <taxon>Bacteria</taxon>
        <taxon>Pseudomonadati</taxon>
        <taxon>Bacteroidota</taxon>
        <taxon>Cytophagia</taxon>
        <taxon>Cytophagales</taxon>
        <taxon>Persicobacteraceae</taxon>
        <taxon>Aureibacter</taxon>
    </lineage>
</organism>
<comment type="subcellular location">
    <subcellularLocation>
        <location evidence="1">Cell membrane</location>
        <topology evidence="1">Multi-pass membrane protein</topology>
    </subcellularLocation>
</comment>
<evidence type="ECO:0000256" key="1">
    <source>
        <dbReference type="ARBA" id="ARBA00004651"/>
    </source>
</evidence>
<accession>A0AAE3XR38</accession>
<keyword evidence="2" id="KW-1003">Cell membrane</keyword>
<evidence type="ECO:0000256" key="3">
    <source>
        <dbReference type="ARBA" id="ARBA00022692"/>
    </source>
</evidence>
<dbReference type="Proteomes" id="UP001185092">
    <property type="component" value="Unassembled WGS sequence"/>
</dbReference>
<evidence type="ECO:0000256" key="5">
    <source>
        <dbReference type="ARBA" id="ARBA00023136"/>
    </source>
</evidence>
<dbReference type="PANTHER" id="PTHR30086:SF20">
    <property type="entry name" value="ARGININE EXPORTER PROTEIN ARGO-RELATED"/>
    <property type="match status" value="1"/>
</dbReference>
<evidence type="ECO:0000313" key="8">
    <source>
        <dbReference type="Proteomes" id="UP001185092"/>
    </source>
</evidence>
<dbReference type="AlphaFoldDB" id="A0AAE3XR38"/>